<proteinExistence type="predicted"/>
<dbReference type="HOGENOM" id="CLU_093001_0_0_12"/>
<evidence type="ECO:0000313" key="1">
    <source>
        <dbReference type="EMBL" id="AHH11346.1"/>
    </source>
</evidence>
<name>W5T243_9SPIR</name>
<feature type="non-terminal residue" evidence="1">
    <location>
        <position position="1"/>
    </location>
</feature>
<dbReference type="RefSeq" id="WP_206742070.1">
    <property type="nucleotide sequence ID" value="NZ_CP005750.1"/>
</dbReference>
<protein>
    <submittedName>
        <fullName evidence="1">Uncharacterized protein</fullName>
    </submittedName>
</protein>
<reference evidence="1" key="1">
    <citation type="submission" date="2013-04" db="EMBL/GenBank/DDBJ databases">
        <title>Comparative Genomics of Relapsing Fever Spirochetes.</title>
        <authorList>
            <person name="Schwan T.G."/>
            <person name="Raffel S.J."/>
            <person name="Porcella S.F."/>
            <person name="Martens C.A."/>
            <person name="Bruno D.P."/>
            <person name="Ricklefs S.M."/>
            <person name="Barbian K.B."/>
        </authorList>
    </citation>
    <scope>NUCLEOTIDE SEQUENCE</scope>
    <source>
        <strain evidence="1">Co53</strain>
        <plasmid evidence="1">unnamed</plasmid>
    </source>
</reference>
<dbReference type="EMBL" id="CP005750">
    <property type="protein sequence ID" value="AHH11346.1"/>
    <property type="molecule type" value="Genomic_DNA"/>
</dbReference>
<organism evidence="1">
    <name type="scientific">Borrelia coriaceae ATCC 43381</name>
    <dbReference type="NCBI Taxonomy" id="1408429"/>
    <lineage>
        <taxon>Bacteria</taxon>
        <taxon>Pseudomonadati</taxon>
        <taxon>Spirochaetota</taxon>
        <taxon>Spirochaetia</taxon>
        <taxon>Spirochaetales</taxon>
        <taxon>Borreliaceae</taxon>
        <taxon>Borrelia</taxon>
    </lineage>
</organism>
<accession>W5T243</accession>
<sequence length="220" mass="26213">DYDKYRYLKRKLVRVKNWKTNFNNLTNLGVYFTHQIEKIKSVLSLSDKELSLECKYKPNSNTCTPLSNNVAFRYHDIIKHYHTFINTLKHKNLDQAAYIIYEITELGAILSHTSETIVMFNYPRIQEFLKRYNKYKPIFIKLKDIYSKAKHDYNLTLNILKQNYTDNNFCKFMLKFVETHKIATHVYFNMDNLRFKCIDSGSSIPETINPYCTKLTSTIL</sequence>
<dbReference type="AlphaFoldDB" id="W5T243"/>
<gene>
    <name evidence="1" type="ORF">BCO_0018403</name>
</gene>
<geneLocation type="plasmid" evidence="1">
    <name>unnamed</name>
</geneLocation>
<keyword evidence="1" id="KW-0614">Plasmid</keyword>